<reference evidence="1 2" key="2">
    <citation type="journal article" date="2017" name="Nature">
        <title>The Apostasia genome and the evolution of orchids.</title>
        <authorList>
            <person name="Zhang G.Q."/>
            <person name="Liu K.W."/>
            <person name="Li Z."/>
            <person name="Lohaus R."/>
            <person name="Hsiao Y.Y."/>
            <person name="Niu S.C."/>
            <person name="Wang J.Y."/>
            <person name="Lin Y.C."/>
            <person name="Xu Q."/>
            <person name="Chen L.J."/>
            <person name="Yoshida K."/>
            <person name="Fujiwara S."/>
            <person name="Wang Z.W."/>
            <person name="Zhang Y.Q."/>
            <person name="Mitsuda N."/>
            <person name="Wang M."/>
            <person name="Liu G.H."/>
            <person name="Pecoraro L."/>
            <person name="Huang H.X."/>
            <person name="Xiao X.J."/>
            <person name="Lin M."/>
            <person name="Wu X.Y."/>
            <person name="Wu W.L."/>
            <person name="Chen Y.Y."/>
            <person name="Chang S.B."/>
            <person name="Sakamoto S."/>
            <person name="Ohme-Takagi M."/>
            <person name="Yagi M."/>
            <person name="Zeng S.J."/>
            <person name="Shen C.Y."/>
            <person name="Yeh C.M."/>
            <person name="Luo Y.B."/>
            <person name="Tsai W.C."/>
            <person name="Van de Peer Y."/>
            <person name="Liu Z.J."/>
        </authorList>
    </citation>
    <scope>NUCLEOTIDE SEQUENCE [LARGE SCALE GENOMIC DNA]</scope>
    <source>
        <tissue evidence="1">The whole plant</tissue>
    </source>
</reference>
<organism evidence="1 2">
    <name type="scientific">Dendrobium catenatum</name>
    <dbReference type="NCBI Taxonomy" id="906689"/>
    <lineage>
        <taxon>Eukaryota</taxon>
        <taxon>Viridiplantae</taxon>
        <taxon>Streptophyta</taxon>
        <taxon>Embryophyta</taxon>
        <taxon>Tracheophyta</taxon>
        <taxon>Spermatophyta</taxon>
        <taxon>Magnoliopsida</taxon>
        <taxon>Liliopsida</taxon>
        <taxon>Asparagales</taxon>
        <taxon>Orchidaceae</taxon>
        <taxon>Epidendroideae</taxon>
        <taxon>Malaxideae</taxon>
        <taxon>Dendrobiinae</taxon>
        <taxon>Dendrobium</taxon>
    </lineage>
</organism>
<dbReference type="AlphaFoldDB" id="A0A2I0VST2"/>
<sequence>MKALLILQGTSEAISKVDLAVVIDRPRARQMQLKAHCAILLSLGNEVLREVAEEGSSIEVWEKMEFLYLKISLANRLYLKKDLYTLHMEEGKYLKKYIDEFNKFILDLKNVDVRIEEENQGVILLSSLLKSYENIKDTLLYGKQTLTMIEVKSILVSKQLQRRNEDKDKSVGDILVARGRHEKEGHFKINCPNLLKRKGVRPKDHAKIAETSNEYMDIL</sequence>
<gene>
    <name evidence="1" type="ORF">MA16_Dca018163</name>
</gene>
<name>A0A2I0VST2_9ASPA</name>
<dbReference type="EMBL" id="KZ503269">
    <property type="protein sequence ID" value="PKU66461.1"/>
    <property type="molecule type" value="Genomic_DNA"/>
</dbReference>
<evidence type="ECO:0000313" key="2">
    <source>
        <dbReference type="Proteomes" id="UP000233837"/>
    </source>
</evidence>
<accession>A0A2I0VST2</accession>
<dbReference type="Pfam" id="PF14223">
    <property type="entry name" value="Retrotran_gag_2"/>
    <property type="match status" value="1"/>
</dbReference>
<reference evidence="1 2" key="1">
    <citation type="journal article" date="2016" name="Sci. Rep.">
        <title>The Dendrobium catenatum Lindl. genome sequence provides insights into polysaccharide synthase, floral development and adaptive evolution.</title>
        <authorList>
            <person name="Zhang G.Q."/>
            <person name="Xu Q."/>
            <person name="Bian C."/>
            <person name="Tsai W.C."/>
            <person name="Yeh C.M."/>
            <person name="Liu K.W."/>
            <person name="Yoshida K."/>
            <person name="Zhang L.S."/>
            <person name="Chang S.B."/>
            <person name="Chen F."/>
            <person name="Shi Y."/>
            <person name="Su Y.Y."/>
            <person name="Zhang Y.Q."/>
            <person name="Chen L.J."/>
            <person name="Yin Y."/>
            <person name="Lin M."/>
            <person name="Huang H."/>
            <person name="Deng H."/>
            <person name="Wang Z.W."/>
            <person name="Zhu S.L."/>
            <person name="Zhao X."/>
            <person name="Deng C."/>
            <person name="Niu S.C."/>
            <person name="Huang J."/>
            <person name="Wang M."/>
            <person name="Liu G.H."/>
            <person name="Yang H.J."/>
            <person name="Xiao X.J."/>
            <person name="Hsiao Y.Y."/>
            <person name="Wu W.L."/>
            <person name="Chen Y.Y."/>
            <person name="Mitsuda N."/>
            <person name="Ohme-Takagi M."/>
            <person name="Luo Y.B."/>
            <person name="Van de Peer Y."/>
            <person name="Liu Z.J."/>
        </authorList>
    </citation>
    <scope>NUCLEOTIDE SEQUENCE [LARGE SCALE GENOMIC DNA]</scope>
    <source>
        <tissue evidence="1">The whole plant</tissue>
    </source>
</reference>
<keyword evidence="2" id="KW-1185">Reference proteome</keyword>
<protein>
    <submittedName>
        <fullName evidence="1">Retrovirus-related Pol polyprotein from transposon TNT 1-94</fullName>
    </submittedName>
</protein>
<evidence type="ECO:0000313" key="1">
    <source>
        <dbReference type="EMBL" id="PKU66461.1"/>
    </source>
</evidence>
<proteinExistence type="predicted"/>
<dbReference type="Proteomes" id="UP000233837">
    <property type="component" value="Unassembled WGS sequence"/>
</dbReference>